<dbReference type="OrthoDB" id="465744at2"/>
<proteinExistence type="predicted"/>
<protein>
    <submittedName>
        <fullName evidence="2">Transcriptional regulator</fullName>
    </submittedName>
</protein>
<dbReference type="CDD" id="cd00093">
    <property type="entry name" value="HTH_XRE"/>
    <property type="match status" value="1"/>
</dbReference>
<feature type="domain" description="HTH cro/C1-type" evidence="1">
    <location>
        <begin position="8"/>
        <end position="61"/>
    </location>
</feature>
<keyword evidence="3" id="KW-1185">Reference proteome</keyword>
<dbReference type="Gene3D" id="1.10.260.40">
    <property type="entry name" value="lambda repressor-like DNA-binding domains"/>
    <property type="match status" value="1"/>
</dbReference>
<evidence type="ECO:0000313" key="3">
    <source>
        <dbReference type="Proteomes" id="UP000185557"/>
    </source>
</evidence>
<dbReference type="Proteomes" id="UP000185557">
    <property type="component" value="Unassembled WGS sequence"/>
</dbReference>
<dbReference type="Pfam" id="PF01381">
    <property type="entry name" value="HTH_3"/>
    <property type="match status" value="1"/>
</dbReference>
<dbReference type="STRING" id="549789.NIES30_19595"/>
<reference evidence="2 3" key="1">
    <citation type="submission" date="2016-11" db="EMBL/GenBank/DDBJ databases">
        <title>Draft Genome Sequences of Nine Cyanobacterial Strains from Diverse Habitats.</title>
        <authorList>
            <person name="Zhu T."/>
            <person name="Hou S."/>
            <person name="Lu X."/>
            <person name="Hess W.R."/>
        </authorList>
    </citation>
    <scope>NUCLEOTIDE SEQUENCE [LARGE SCALE GENOMIC DNA]</scope>
    <source>
        <strain evidence="2 3">NIES-30</strain>
    </source>
</reference>
<gene>
    <name evidence="2" type="ORF">NIES30_19595</name>
</gene>
<dbReference type="EMBL" id="MRCG01000017">
    <property type="protein sequence ID" value="OKH45334.1"/>
    <property type="molecule type" value="Genomic_DNA"/>
</dbReference>
<evidence type="ECO:0000313" key="2">
    <source>
        <dbReference type="EMBL" id="OKH45334.1"/>
    </source>
</evidence>
<dbReference type="InterPro" id="IPR001387">
    <property type="entry name" value="Cro/C1-type_HTH"/>
</dbReference>
<dbReference type="GO" id="GO:0003677">
    <property type="term" value="F:DNA binding"/>
    <property type="evidence" value="ECO:0007669"/>
    <property type="project" value="InterPro"/>
</dbReference>
<comment type="caution">
    <text evidence="2">The sequence shown here is derived from an EMBL/GenBank/DDBJ whole genome shotgun (WGS) entry which is preliminary data.</text>
</comment>
<organism evidence="2 3">
    <name type="scientific">Phormidium tenue NIES-30</name>
    <dbReference type="NCBI Taxonomy" id="549789"/>
    <lineage>
        <taxon>Bacteria</taxon>
        <taxon>Bacillati</taxon>
        <taxon>Cyanobacteriota</taxon>
        <taxon>Cyanophyceae</taxon>
        <taxon>Oscillatoriophycideae</taxon>
        <taxon>Oscillatoriales</taxon>
        <taxon>Oscillatoriaceae</taxon>
        <taxon>Phormidium</taxon>
    </lineage>
</organism>
<evidence type="ECO:0000259" key="1">
    <source>
        <dbReference type="PROSITE" id="PS50943"/>
    </source>
</evidence>
<dbReference type="AlphaFoldDB" id="A0A1U7J0T7"/>
<dbReference type="PROSITE" id="PS50943">
    <property type="entry name" value="HTH_CROC1"/>
    <property type="match status" value="1"/>
</dbReference>
<dbReference type="SUPFAM" id="SSF47413">
    <property type="entry name" value="lambda repressor-like DNA-binding domains"/>
    <property type="match status" value="1"/>
</dbReference>
<dbReference type="SMART" id="SM00530">
    <property type="entry name" value="HTH_XRE"/>
    <property type="match status" value="1"/>
</dbReference>
<sequence>MGRANEALRQVLETYGISQNKLAVALGIDRSAVFKWVHDQREPSSETIVQITQVLKTLNPLAAKTFVQLYLGNLVDDDQPSKS</sequence>
<name>A0A1U7J0T7_9CYAN</name>
<dbReference type="InterPro" id="IPR010982">
    <property type="entry name" value="Lambda_DNA-bd_dom_sf"/>
</dbReference>
<accession>A0A1U7J0T7</accession>
<dbReference type="RefSeq" id="WP_073610142.1">
    <property type="nucleotide sequence ID" value="NZ_MRCG01000017.1"/>
</dbReference>